<evidence type="ECO:0000256" key="2">
    <source>
        <dbReference type="ARBA" id="ARBA00023274"/>
    </source>
</evidence>
<dbReference type="InterPro" id="IPR020040">
    <property type="entry name" value="Ribosomal_uL6_a/b-dom"/>
</dbReference>
<evidence type="ECO:0000256" key="6">
    <source>
        <dbReference type="RuleBase" id="RU003870"/>
    </source>
</evidence>
<dbReference type="GO" id="GO:0003735">
    <property type="term" value="F:structural constituent of ribosome"/>
    <property type="evidence" value="ECO:0007669"/>
    <property type="project" value="UniProtKB-UniRule"/>
</dbReference>
<reference evidence="8 9" key="1">
    <citation type="submission" date="2018-10" db="EMBL/GenBank/DDBJ databases">
        <title>Comparative functional genomics of the obligate endosymbiont Buchnera aphidicola.</title>
        <authorList>
            <person name="Chong R.A."/>
        </authorList>
    </citation>
    <scope>NUCLEOTIDE SEQUENCE [LARGE SCALE GENOMIC DNA]</scope>
    <source>
        <strain evidence="8 9">Tma</strain>
    </source>
</reference>
<dbReference type="PIRSF" id="PIRSF002162">
    <property type="entry name" value="Ribosomal_L6"/>
    <property type="match status" value="1"/>
</dbReference>
<keyword evidence="1 5" id="KW-0689">Ribosomal protein</keyword>
<dbReference type="InterPro" id="IPR000702">
    <property type="entry name" value="Ribosomal_uL6-like"/>
</dbReference>
<dbReference type="EMBL" id="CP032996">
    <property type="protein sequence ID" value="QCI27321.1"/>
    <property type="molecule type" value="Genomic_DNA"/>
</dbReference>
<feature type="domain" description="Large ribosomal subunit protein uL6 alpha-beta" evidence="7">
    <location>
        <begin position="90"/>
        <end position="165"/>
    </location>
</feature>
<evidence type="ECO:0000256" key="5">
    <source>
        <dbReference type="RuleBase" id="RU003869"/>
    </source>
</evidence>
<evidence type="ECO:0000256" key="1">
    <source>
        <dbReference type="ARBA" id="ARBA00022980"/>
    </source>
</evidence>
<name>A0A4D6YKN5_9GAMM</name>
<dbReference type="Proteomes" id="UP000298603">
    <property type="component" value="Chromosome"/>
</dbReference>
<keyword evidence="2 5" id="KW-0687">Ribonucleoprotein</keyword>
<dbReference type="GO" id="GO:0019843">
    <property type="term" value="F:rRNA binding"/>
    <property type="evidence" value="ECO:0007669"/>
    <property type="project" value="UniProtKB-UniRule"/>
</dbReference>
<evidence type="ECO:0000313" key="9">
    <source>
        <dbReference type="Proteomes" id="UP000298603"/>
    </source>
</evidence>
<dbReference type="RefSeq" id="WP_158349587.1">
    <property type="nucleotide sequence ID" value="NZ_CP032996.1"/>
</dbReference>
<dbReference type="AlphaFoldDB" id="A0A4D6YKN5"/>
<dbReference type="PRINTS" id="PR00059">
    <property type="entry name" value="RIBOSOMALL6"/>
</dbReference>
<comment type="function">
    <text evidence="6">This protein binds to the 23S rRNA, and is important in its secondary structure. It is located near the subunit interface in the base of the L7/L12 stalk, and near the tRNA binding site of the peptidyltransferase center.</text>
</comment>
<keyword evidence="6" id="KW-0694">RNA-binding</keyword>
<accession>A0A4D6YKN5</accession>
<comment type="similarity">
    <text evidence="5">Belongs to the universal ribosomal protein uL6 family.</text>
</comment>
<dbReference type="PANTHER" id="PTHR11655">
    <property type="entry name" value="60S/50S RIBOSOMAL PROTEIN L6/L9"/>
    <property type="match status" value="1"/>
</dbReference>
<sequence length="178" mass="20272">MSRIAKKPILVPDNINISLNKENITIIKDNQSISQNIHNSVQINYNDNKLFFKSKSNNYNGWMHAGTMRSLVNSMILGVTIGFSKKLQLIGVGYRISLEKNNVLNMSLGYSHIIKYVLPINVFATIISSTEIILKSINKQLLGQVAANLRSKRKPEVYKGKGIRYFNEYIRIKEAKKK</sequence>
<dbReference type="SUPFAM" id="SSF56053">
    <property type="entry name" value="Ribosomal protein L6"/>
    <property type="match status" value="2"/>
</dbReference>
<dbReference type="Gene3D" id="3.90.930.12">
    <property type="entry name" value="Ribosomal protein L6, alpha-beta domain"/>
    <property type="match status" value="2"/>
</dbReference>
<dbReference type="PANTHER" id="PTHR11655:SF14">
    <property type="entry name" value="LARGE RIBOSOMAL SUBUNIT PROTEIN UL6M"/>
    <property type="match status" value="1"/>
</dbReference>
<gene>
    <name evidence="8" type="ORF">D9V81_01745</name>
</gene>
<keyword evidence="9" id="KW-1185">Reference proteome</keyword>
<evidence type="ECO:0000256" key="3">
    <source>
        <dbReference type="ARBA" id="ARBA00035454"/>
    </source>
</evidence>
<dbReference type="PROSITE" id="PS00525">
    <property type="entry name" value="RIBOSOMAL_L6_1"/>
    <property type="match status" value="1"/>
</dbReference>
<dbReference type="InterPro" id="IPR019906">
    <property type="entry name" value="Ribosomal_uL6_bac-type"/>
</dbReference>
<proteinExistence type="inferred from homology"/>
<dbReference type="Pfam" id="PF00347">
    <property type="entry name" value="Ribosomal_L6"/>
    <property type="match status" value="1"/>
</dbReference>
<protein>
    <recommendedName>
        <fullName evidence="3 4">50S ribosomal protein L6</fullName>
    </recommendedName>
</protein>
<dbReference type="OrthoDB" id="9805007at2"/>
<organism evidence="8 9">
    <name type="scientific">Buchnera aphidicola</name>
    <name type="common">Therioaphis trifolii</name>
    <dbReference type="NCBI Taxonomy" id="1241884"/>
    <lineage>
        <taxon>Bacteria</taxon>
        <taxon>Pseudomonadati</taxon>
        <taxon>Pseudomonadota</taxon>
        <taxon>Gammaproteobacteria</taxon>
        <taxon>Enterobacterales</taxon>
        <taxon>Erwiniaceae</taxon>
        <taxon>Buchnera</taxon>
    </lineage>
</organism>
<dbReference type="NCBIfam" id="TIGR03654">
    <property type="entry name" value="L6_bact"/>
    <property type="match status" value="1"/>
</dbReference>
<evidence type="ECO:0000259" key="7">
    <source>
        <dbReference type="Pfam" id="PF00347"/>
    </source>
</evidence>
<dbReference type="GO" id="GO:0002181">
    <property type="term" value="P:cytoplasmic translation"/>
    <property type="evidence" value="ECO:0007669"/>
    <property type="project" value="TreeGrafter"/>
</dbReference>
<evidence type="ECO:0000313" key="8">
    <source>
        <dbReference type="EMBL" id="QCI27321.1"/>
    </source>
</evidence>
<dbReference type="InterPro" id="IPR036789">
    <property type="entry name" value="Ribosomal_uL6-like_a/b-dom_sf"/>
</dbReference>
<keyword evidence="6" id="KW-0699">rRNA-binding</keyword>
<evidence type="ECO:0000256" key="4">
    <source>
        <dbReference type="NCBIfam" id="TIGR03654"/>
    </source>
</evidence>
<dbReference type="InterPro" id="IPR002358">
    <property type="entry name" value="Ribosomal_uL6_CS"/>
</dbReference>
<dbReference type="GO" id="GO:0022625">
    <property type="term" value="C:cytosolic large ribosomal subunit"/>
    <property type="evidence" value="ECO:0007669"/>
    <property type="project" value="UniProtKB-UniRule"/>
</dbReference>